<evidence type="ECO:0000256" key="7">
    <source>
        <dbReference type="PROSITE-ProRule" id="PRU00259"/>
    </source>
</evidence>
<evidence type="ECO:0000256" key="6">
    <source>
        <dbReference type="ARBA" id="ARBA00022786"/>
    </source>
</evidence>
<dbReference type="FunFam" id="1.25.10.10:FF:000485">
    <property type="entry name" value="RING-type E3 ubiquitin transferase"/>
    <property type="match status" value="1"/>
</dbReference>
<evidence type="ECO:0000256" key="2">
    <source>
        <dbReference type="ARBA" id="ARBA00004906"/>
    </source>
</evidence>
<dbReference type="InterPro" id="IPR016024">
    <property type="entry name" value="ARM-type_fold"/>
</dbReference>
<keyword evidence="4" id="KW-0808">Transferase</keyword>
<dbReference type="Proteomes" id="UP001054252">
    <property type="component" value="Unassembled WGS sequence"/>
</dbReference>
<dbReference type="InterPro" id="IPR003613">
    <property type="entry name" value="Ubox_domain"/>
</dbReference>
<keyword evidence="6" id="KW-0833">Ubl conjugation pathway</keyword>
<proteinExistence type="predicted"/>
<dbReference type="InterPro" id="IPR058678">
    <property type="entry name" value="ARM_PUB"/>
</dbReference>
<evidence type="ECO:0000256" key="3">
    <source>
        <dbReference type="ARBA" id="ARBA00012483"/>
    </source>
</evidence>
<accession>A0AAV5KE82</accession>
<dbReference type="EC" id="2.3.2.27" evidence="3"/>
<dbReference type="EMBL" id="BPVZ01000061">
    <property type="protein sequence ID" value="GKV22858.1"/>
    <property type="molecule type" value="Genomic_DNA"/>
</dbReference>
<keyword evidence="5" id="KW-0677">Repeat</keyword>
<dbReference type="PANTHER" id="PTHR23315:SF307">
    <property type="entry name" value="U-BOX DOMAIN-CONTAINING PROTEIN 19"/>
    <property type="match status" value="1"/>
</dbReference>
<dbReference type="Pfam" id="PF04564">
    <property type="entry name" value="U-box"/>
    <property type="match status" value="1"/>
</dbReference>
<dbReference type="SMART" id="SM00185">
    <property type="entry name" value="ARM"/>
    <property type="match status" value="4"/>
</dbReference>
<feature type="repeat" description="ARM" evidence="7">
    <location>
        <begin position="540"/>
        <end position="583"/>
    </location>
</feature>
<dbReference type="Pfam" id="PF25598">
    <property type="entry name" value="ARM_PUB"/>
    <property type="match status" value="1"/>
</dbReference>
<evidence type="ECO:0000256" key="4">
    <source>
        <dbReference type="ARBA" id="ARBA00022679"/>
    </source>
</evidence>
<comment type="catalytic activity">
    <reaction evidence="1">
        <text>S-ubiquitinyl-[E2 ubiquitin-conjugating enzyme]-L-cysteine + [acceptor protein]-L-lysine = [E2 ubiquitin-conjugating enzyme]-L-cysteine + N(6)-ubiquitinyl-[acceptor protein]-L-lysine.</text>
        <dbReference type="EC" id="2.3.2.27"/>
    </reaction>
</comment>
<evidence type="ECO:0000313" key="9">
    <source>
        <dbReference type="EMBL" id="GKV22858.1"/>
    </source>
</evidence>
<dbReference type="CDD" id="cd16664">
    <property type="entry name" value="RING-Ubox_PUB"/>
    <property type="match status" value="1"/>
</dbReference>
<dbReference type="GO" id="GO:0016567">
    <property type="term" value="P:protein ubiquitination"/>
    <property type="evidence" value="ECO:0007669"/>
    <property type="project" value="InterPro"/>
</dbReference>
<dbReference type="GO" id="GO:0010029">
    <property type="term" value="P:regulation of seed germination"/>
    <property type="evidence" value="ECO:0007669"/>
    <property type="project" value="UniProtKB-ARBA"/>
</dbReference>
<comment type="pathway">
    <text evidence="2">Protein modification; protein ubiquitination.</text>
</comment>
<dbReference type="PROSITE" id="PS50176">
    <property type="entry name" value="ARM_REPEAT"/>
    <property type="match status" value="1"/>
</dbReference>
<dbReference type="AlphaFoldDB" id="A0AAV5KE82"/>
<sequence length="679" mass="75243">MIRKSNGSSRRIFTFPAVHPCESISPSTLLNSLIDLGRSISGYKSKSFATNKVNARETFRHVSNLLVFLEEVQDGASILPDAVVLSLSELHLTFQRLRYLLEDCTTDGARVWMLVRSDQVASLFRILIRAIATDLDVFPLGLVHVSSETKDMVDLIIRQVRKAKFESDPDDIRVSMDLMWVLNRLENGIVPDLNTIKQVLDHLRIRKWSDCNNEVKFLDSEIGIECFEAEKKKELELLSSLMAFMSYCRGFVFDSVDSEERNQINTSSEILKGINVDDLRCPISLELMSDPVTLSTGHTYDRGSIMKWFRSGNATCPKTGERLTTTKFVPNLAIRGIIQQYRVENGCVLAESSRKSRDISKTVLAGSVVAENALKILAGFLVNKLVYGSLQEMNKAAIEIRILTRTSIFNRSCLVDAGTVPNLLNLLLSEAQENAIAALLNISKHSKSKDIIVENGGLDLIVHVLRKGIKIESRQNAAATLFYIASIQEFRILIGEHPGALRGLLELVRNGNDRAKKNALIAIFGLLSHSGNHWRVLAAGAVPLLLNLLKDSDREDHITDSLAILSTLAENLDGAVAILRHGALQQILGLLETSTSREAKEHCVSLLLALCINGGLDTVGRLLKSPSLMGPLYSQLSDGTSRARKKAGALIRVLHEFCERRSSTSATSVPPQERFVHVW</sequence>
<name>A0AAV5KE82_9ROSI</name>
<evidence type="ECO:0000259" key="8">
    <source>
        <dbReference type="PROSITE" id="PS51698"/>
    </source>
</evidence>
<dbReference type="SUPFAM" id="SSF57850">
    <property type="entry name" value="RING/U-box"/>
    <property type="match status" value="1"/>
</dbReference>
<evidence type="ECO:0000256" key="1">
    <source>
        <dbReference type="ARBA" id="ARBA00000900"/>
    </source>
</evidence>
<dbReference type="InterPro" id="IPR011989">
    <property type="entry name" value="ARM-like"/>
</dbReference>
<dbReference type="Gene3D" id="1.25.10.10">
    <property type="entry name" value="Leucine-rich Repeat Variant"/>
    <property type="match status" value="2"/>
</dbReference>
<dbReference type="FunFam" id="3.30.40.10:FF:000442">
    <property type="entry name" value="RING-type E3 ubiquitin transferase"/>
    <property type="match status" value="1"/>
</dbReference>
<evidence type="ECO:0000313" key="10">
    <source>
        <dbReference type="Proteomes" id="UP001054252"/>
    </source>
</evidence>
<protein>
    <recommendedName>
        <fullName evidence="3">RING-type E3 ubiquitin transferase</fullName>
        <ecNumber evidence="3">2.3.2.27</ecNumber>
    </recommendedName>
</protein>
<reference evidence="9 10" key="1">
    <citation type="journal article" date="2021" name="Commun. Biol.">
        <title>The genome of Shorea leprosula (Dipterocarpaceae) highlights the ecological relevance of drought in aseasonal tropical rainforests.</title>
        <authorList>
            <person name="Ng K.K.S."/>
            <person name="Kobayashi M.J."/>
            <person name="Fawcett J.A."/>
            <person name="Hatakeyama M."/>
            <person name="Paape T."/>
            <person name="Ng C.H."/>
            <person name="Ang C.C."/>
            <person name="Tnah L.H."/>
            <person name="Lee C.T."/>
            <person name="Nishiyama T."/>
            <person name="Sese J."/>
            <person name="O'Brien M.J."/>
            <person name="Copetti D."/>
            <person name="Mohd Noor M.I."/>
            <person name="Ong R.C."/>
            <person name="Putra M."/>
            <person name="Sireger I.Z."/>
            <person name="Indrioko S."/>
            <person name="Kosugi Y."/>
            <person name="Izuno A."/>
            <person name="Isagi Y."/>
            <person name="Lee S.L."/>
            <person name="Shimizu K.K."/>
        </authorList>
    </citation>
    <scope>NUCLEOTIDE SEQUENCE [LARGE SCALE GENOMIC DNA]</scope>
    <source>
        <strain evidence="9">214</strain>
    </source>
</reference>
<keyword evidence="10" id="KW-1185">Reference proteome</keyword>
<dbReference type="SMART" id="SM00504">
    <property type="entry name" value="Ubox"/>
    <property type="match status" value="1"/>
</dbReference>
<comment type="caution">
    <text evidence="9">The sequence shown here is derived from an EMBL/GenBank/DDBJ whole genome shotgun (WGS) entry which is preliminary data.</text>
</comment>
<gene>
    <name evidence="9" type="ORF">SLEP1_g32677</name>
</gene>
<evidence type="ECO:0000256" key="5">
    <source>
        <dbReference type="ARBA" id="ARBA00022737"/>
    </source>
</evidence>
<dbReference type="InterPro" id="IPR045210">
    <property type="entry name" value="RING-Ubox_PUB"/>
</dbReference>
<organism evidence="9 10">
    <name type="scientific">Rubroshorea leprosula</name>
    <dbReference type="NCBI Taxonomy" id="152421"/>
    <lineage>
        <taxon>Eukaryota</taxon>
        <taxon>Viridiplantae</taxon>
        <taxon>Streptophyta</taxon>
        <taxon>Embryophyta</taxon>
        <taxon>Tracheophyta</taxon>
        <taxon>Spermatophyta</taxon>
        <taxon>Magnoliopsida</taxon>
        <taxon>eudicotyledons</taxon>
        <taxon>Gunneridae</taxon>
        <taxon>Pentapetalae</taxon>
        <taxon>rosids</taxon>
        <taxon>malvids</taxon>
        <taxon>Malvales</taxon>
        <taxon>Dipterocarpaceae</taxon>
        <taxon>Rubroshorea</taxon>
    </lineage>
</organism>
<dbReference type="GO" id="GO:0061630">
    <property type="term" value="F:ubiquitin protein ligase activity"/>
    <property type="evidence" value="ECO:0007669"/>
    <property type="project" value="UniProtKB-EC"/>
</dbReference>
<dbReference type="SUPFAM" id="SSF48371">
    <property type="entry name" value="ARM repeat"/>
    <property type="match status" value="1"/>
</dbReference>
<feature type="domain" description="U-box" evidence="8">
    <location>
        <begin position="274"/>
        <end position="348"/>
    </location>
</feature>
<dbReference type="PROSITE" id="PS51698">
    <property type="entry name" value="U_BOX"/>
    <property type="match status" value="1"/>
</dbReference>
<dbReference type="InterPro" id="IPR000225">
    <property type="entry name" value="Armadillo"/>
</dbReference>
<dbReference type="PANTHER" id="PTHR23315">
    <property type="entry name" value="U BOX DOMAIN-CONTAINING"/>
    <property type="match status" value="1"/>
</dbReference>
<dbReference type="InterPro" id="IPR013083">
    <property type="entry name" value="Znf_RING/FYVE/PHD"/>
</dbReference>
<dbReference type="Gene3D" id="3.30.40.10">
    <property type="entry name" value="Zinc/RING finger domain, C3HC4 (zinc finger)"/>
    <property type="match status" value="1"/>
</dbReference>